<evidence type="ECO:0000313" key="3">
    <source>
        <dbReference type="Proteomes" id="UP000289440"/>
    </source>
</evidence>
<accession>A0A449A5Y1</accession>
<name>A0A449A5Y1_9BACT</name>
<evidence type="ECO:0000313" key="2">
    <source>
        <dbReference type="EMBL" id="VEU59661.1"/>
    </source>
</evidence>
<protein>
    <submittedName>
        <fullName evidence="2">S4-like RNA-binding protein</fullName>
    </submittedName>
</protein>
<dbReference type="InterPro" id="IPR036986">
    <property type="entry name" value="S4_RNA-bd_sf"/>
</dbReference>
<dbReference type="RefSeq" id="WP_129720034.1">
    <property type="nucleotide sequence ID" value="NZ_LR214951.1"/>
</dbReference>
<evidence type="ECO:0000256" key="1">
    <source>
        <dbReference type="PROSITE-ProRule" id="PRU00182"/>
    </source>
</evidence>
<proteinExistence type="predicted"/>
<organism evidence="2 3">
    <name type="scientific">Mesomycoplasma neurolyticum</name>
    <dbReference type="NCBI Taxonomy" id="2120"/>
    <lineage>
        <taxon>Bacteria</taxon>
        <taxon>Bacillati</taxon>
        <taxon>Mycoplasmatota</taxon>
        <taxon>Mycoplasmoidales</taxon>
        <taxon>Metamycoplasmataceae</taxon>
        <taxon>Mesomycoplasma</taxon>
    </lineage>
</organism>
<dbReference type="Gene3D" id="3.10.290.10">
    <property type="entry name" value="RNA-binding S4 domain"/>
    <property type="match status" value="1"/>
</dbReference>
<dbReference type="EMBL" id="LR214951">
    <property type="protein sequence ID" value="VEU59661.1"/>
    <property type="molecule type" value="Genomic_DNA"/>
</dbReference>
<keyword evidence="1" id="KW-0694">RNA-binding</keyword>
<gene>
    <name evidence="2" type="primary">yaaA</name>
    <name evidence="2" type="ORF">NCTC10166_00640</name>
</gene>
<dbReference type="GO" id="GO:0003723">
    <property type="term" value="F:RNA binding"/>
    <property type="evidence" value="ECO:0007669"/>
    <property type="project" value="UniProtKB-KW"/>
</dbReference>
<dbReference type="Pfam" id="PF13275">
    <property type="entry name" value="S4_2"/>
    <property type="match status" value="1"/>
</dbReference>
<dbReference type="OrthoDB" id="384916at2"/>
<dbReference type="SUPFAM" id="SSF55174">
    <property type="entry name" value="Alpha-L RNA-binding motif"/>
    <property type="match status" value="1"/>
</dbReference>
<dbReference type="Proteomes" id="UP000289440">
    <property type="component" value="Chromosome"/>
</dbReference>
<sequence>MDIKIYGEFIKLGQFLKKIKIIDSGAEAKEFILNHKITINNKKPEGRNSKIYVGSIVWIDDEIFKIESEN</sequence>
<dbReference type="AlphaFoldDB" id="A0A449A5Y1"/>
<dbReference type="PROSITE" id="PS50889">
    <property type="entry name" value="S4"/>
    <property type="match status" value="1"/>
</dbReference>
<reference evidence="2 3" key="1">
    <citation type="submission" date="2019-01" db="EMBL/GenBank/DDBJ databases">
        <authorList>
            <consortium name="Pathogen Informatics"/>
        </authorList>
    </citation>
    <scope>NUCLEOTIDE SEQUENCE [LARGE SCALE GENOMIC DNA]</scope>
    <source>
        <strain evidence="2 3">NCTC10166</strain>
    </source>
</reference>
<keyword evidence="3" id="KW-1185">Reference proteome</keyword>
<dbReference type="KEGG" id="mnu:NCTC10166_00640"/>